<dbReference type="InterPro" id="IPR000515">
    <property type="entry name" value="MetI-like"/>
</dbReference>
<dbReference type="PROSITE" id="PS50928">
    <property type="entry name" value="ABC_TM1"/>
    <property type="match status" value="1"/>
</dbReference>
<organism evidence="8 9">
    <name type="scientific">Jatrophihabitans endophyticus</name>
    <dbReference type="NCBI Taxonomy" id="1206085"/>
    <lineage>
        <taxon>Bacteria</taxon>
        <taxon>Bacillati</taxon>
        <taxon>Actinomycetota</taxon>
        <taxon>Actinomycetes</taxon>
        <taxon>Jatrophihabitantales</taxon>
        <taxon>Jatrophihabitantaceae</taxon>
        <taxon>Jatrophihabitans</taxon>
    </lineage>
</organism>
<dbReference type="GO" id="GO:0005886">
    <property type="term" value="C:plasma membrane"/>
    <property type="evidence" value="ECO:0007669"/>
    <property type="project" value="UniProtKB-SubCell"/>
</dbReference>
<dbReference type="Proteomes" id="UP000186132">
    <property type="component" value="Unassembled WGS sequence"/>
</dbReference>
<evidence type="ECO:0000256" key="2">
    <source>
        <dbReference type="ARBA" id="ARBA00022448"/>
    </source>
</evidence>
<evidence type="ECO:0000313" key="8">
    <source>
        <dbReference type="EMBL" id="SHF53490.1"/>
    </source>
</evidence>
<dbReference type="PANTHER" id="PTHR30177:SF4">
    <property type="entry name" value="OSMOPROTECTANT IMPORT PERMEASE PROTEIN OSMW"/>
    <property type="match status" value="1"/>
</dbReference>
<feature type="transmembrane region" description="Helical" evidence="6">
    <location>
        <begin position="115"/>
        <end position="137"/>
    </location>
</feature>
<dbReference type="OrthoDB" id="9801163at2"/>
<keyword evidence="4 6" id="KW-1133">Transmembrane helix</keyword>
<dbReference type="SUPFAM" id="SSF161098">
    <property type="entry name" value="MetI-like"/>
    <property type="match status" value="1"/>
</dbReference>
<keyword evidence="2 6" id="KW-0813">Transport</keyword>
<evidence type="ECO:0000259" key="7">
    <source>
        <dbReference type="PROSITE" id="PS50928"/>
    </source>
</evidence>
<feature type="transmembrane region" description="Helical" evidence="6">
    <location>
        <begin position="52"/>
        <end position="74"/>
    </location>
</feature>
<dbReference type="AlphaFoldDB" id="A0A1M5CFM0"/>
<sequence>MSSVVLTAAAPVIPGFGKTDKCVTDNGPFCWDWFKDRWSGDDGIGSHLYEHIQLTVIAVVLGFVISFVLALLAYRARWLTAPLTFLTSLLYTIPSLAAFYILVPITGIKTTTVEIALVSYTLLILFTNTLAGLTGVSDEIKDAARGNGMTRNQSLLRVELPLAVPTIIAGLRVAAVTVISLVTVAGLIVPDGLGYVIYAQGLQNNNFRTALYAGGVLCILLALIADALLAGLQRLITPWASARRT</sequence>
<dbReference type="PANTHER" id="PTHR30177">
    <property type="entry name" value="GLYCINE BETAINE/L-PROLINE TRANSPORT SYSTEM PERMEASE PROTEIN PROW"/>
    <property type="match status" value="1"/>
</dbReference>
<comment type="similarity">
    <text evidence="6">Belongs to the binding-protein-dependent transport system permease family.</text>
</comment>
<dbReference type="GO" id="GO:0055085">
    <property type="term" value="P:transmembrane transport"/>
    <property type="evidence" value="ECO:0007669"/>
    <property type="project" value="InterPro"/>
</dbReference>
<keyword evidence="5 6" id="KW-0472">Membrane</keyword>
<comment type="subcellular location">
    <subcellularLocation>
        <location evidence="6">Cell membrane</location>
        <topology evidence="6">Multi-pass membrane protein</topology>
    </subcellularLocation>
    <subcellularLocation>
        <location evidence="1">Membrane</location>
        <topology evidence="1">Multi-pass membrane protein</topology>
    </subcellularLocation>
</comment>
<gene>
    <name evidence="8" type="ORF">SAMN05443575_0226</name>
</gene>
<dbReference type="Gene3D" id="1.10.3720.10">
    <property type="entry name" value="MetI-like"/>
    <property type="match status" value="1"/>
</dbReference>
<feature type="transmembrane region" description="Helical" evidence="6">
    <location>
        <begin position="81"/>
        <end position="103"/>
    </location>
</feature>
<name>A0A1M5CFM0_9ACTN</name>
<feature type="transmembrane region" description="Helical" evidence="6">
    <location>
        <begin position="209"/>
        <end position="229"/>
    </location>
</feature>
<dbReference type="RefSeq" id="WP_073384912.1">
    <property type="nucleotide sequence ID" value="NZ_FQVU01000001.1"/>
</dbReference>
<dbReference type="EMBL" id="FQVU01000001">
    <property type="protein sequence ID" value="SHF53490.1"/>
    <property type="molecule type" value="Genomic_DNA"/>
</dbReference>
<evidence type="ECO:0000256" key="5">
    <source>
        <dbReference type="ARBA" id="ARBA00023136"/>
    </source>
</evidence>
<keyword evidence="9" id="KW-1185">Reference proteome</keyword>
<feature type="domain" description="ABC transmembrane type-1" evidence="7">
    <location>
        <begin position="48"/>
        <end position="229"/>
    </location>
</feature>
<accession>A0A1M5CFM0</accession>
<dbReference type="GO" id="GO:0031460">
    <property type="term" value="P:glycine betaine transport"/>
    <property type="evidence" value="ECO:0007669"/>
    <property type="project" value="TreeGrafter"/>
</dbReference>
<dbReference type="STRING" id="1206085.SAMN05443575_0226"/>
<dbReference type="Pfam" id="PF00528">
    <property type="entry name" value="BPD_transp_1"/>
    <property type="match status" value="1"/>
</dbReference>
<reference evidence="8 9" key="1">
    <citation type="submission" date="2016-11" db="EMBL/GenBank/DDBJ databases">
        <authorList>
            <person name="Jaros S."/>
            <person name="Januszkiewicz K."/>
            <person name="Wedrychowicz H."/>
        </authorList>
    </citation>
    <scope>NUCLEOTIDE SEQUENCE [LARGE SCALE GENOMIC DNA]</scope>
    <source>
        <strain evidence="8 9">DSM 45627</strain>
    </source>
</reference>
<feature type="transmembrane region" description="Helical" evidence="6">
    <location>
        <begin position="158"/>
        <end position="189"/>
    </location>
</feature>
<protein>
    <submittedName>
        <fullName evidence="8">Osmoprotectant transport system permease protein</fullName>
    </submittedName>
</protein>
<evidence type="ECO:0000256" key="1">
    <source>
        <dbReference type="ARBA" id="ARBA00004141"/>
    </source>
</evidence>
<dbReference type="InterPro" id="IPR035906">
    <property type="entry name" value="MetI-like_sf"/>
</dbReference>
<evidence type="ECO:0000256" key="4">
    <source>
        <dbReference type="ARBA" id="ARBA00022989"/>
    </source>
</evidence>
<evidence type="ECO:0000313" key="9">
    <source>
        <dbReference type="Proteomes" id="UP000186132"/>
    </source>
</evidence>
<proteinExistence type="inferred from homology"/>
<evidence type="ECO:0000256" key="3">
    <source>
        <dbReference type="ARBA" id="ARBA00022692"/>
    </source>
</evidence>
<evidence type="ECO:0000256" key="6">
    <source>
        <dbReference type="RuleBase" id="RU363032"/>
    </source>
</evidence>
<keyword evidence="3 6" id="KW-0812">Transmembrane</keyword>
<dbReference type="InterPro" id="IPR051204">
    <property type="entry name" value="ABC_transp_perm/SBD"/>
</dbReference>
<dbReference type="CDD" id="cd06261">
    <property type="entry name" value="TM_PBP2"/>
    <property type="match status" value="1"/>
</dbReference>